<sequence length="571" mass="65192">MSMSSSKTYENLKFAVDLVQGLNKQRLDDRYCDITLIVADNKFPAHRSVLSASSEYFDTMFSSKQMKEQFAKVVSIKEITALAMTKVLTFVYTGSVTLTKKNVNEILQAASLMRIEALLGIAVKFLLEDLKPTNCLYYRNLGQLYSLEALVEQAVACMIQNFEEVSQNEDFCHLEISELESLVSSNDIKVDYEYTIFEAIVKWVKHDEENRKKYFLKLFKHVRMQYISTGYLSYKLRKEAMVRTSLECRDLVEDALLYHVNPARYQPQPHRKDNYLKTNTILCFNEENSSIDFYDIQTESIVNEAISEDMYPLTGCAVGSNGEKAVFCGGELNGQASNKVVFFDGNTFQTLPPMNKFRTFAAVVYAGDLLLVMGGETKGFQRNYRGRNIPDIRDQNVLQNDLELYNFQNKRWTVVTRLKTPRCCASAVFLQDEVYLIGGRSSGQNQRVYDLVEIYNTNTNQWIARQSMNEARKSFGSAFINDKILAIGGFDERERPLNSSEFLDIATDVWTSLPPPFPWFDSILTCFVGNKIYAAIKDSKGIYKASAFSNEWVGVYSNPSNVYSMVAVCRK</sequence>
<protein>
    <recommendedName>
        <fullName evidence="3">BTB domain-containing protein</fullName>
    </recommendedName>
</protein>
<dbReference type="SMART" id="SM00225">
    <property type="entry name" value="BTB"/>
    <property type="match status" value="1"/>
</dbReference>
<dbReference type="SUPFAM" id="SSF54695">
    <property type="entry name" value="POZ domain"/>
    <property type="match status" value="1"/>
</dbReference>
<dbReference type="PROSITE" id="PS50097">
    <property type="entry name" value="BTB"/>
    <property type="match status" value="1"/>
</dbReference>
<organism evidence="4 5">
    <name type="scientific">Clavelina lepadiformis</name>
    <name type="common">Light-bulb sea squirt</name>
    <name type="synonym">Ascidia lepadiformis</name>
    <dbReference type="NCBI Taxonomy" id="159417"/>
    <lineage>
        <taxon>Eukaryota</taxon>
        <taxon>Metazoa</taxon>
        <taxon>Chordata</taxon>
        <taxon>Tunicata</taxon>
        <taxon>Ascidiacea</taxon>
        <taxon>Aplousobranchia</taxon>
        <taxon>Clavelinidae</taxon>
        <taxon>Clavelina</taxon>
    </lineage>
</organism>
<dbReference type="InterPro" id="IPR000210">
    <property type="entry name" value="BTB/POZ_dom"/>
</dbReference>
<dbReference type="Proteomes" id="UP001642483">
    <property type="component" value="Unassembled WGS sequence"/>
</dbReference>
<dbReference type="InterPro" id="IPR015915">
    <property type="entry name" value="Kelch-typ_b-propeller"/>
</dbReference>
<dbReference type="Gene3D" id="1.25.40.420">
    <property type="match status" value="1"/>
</dbReference>
<proteinExistence type="predicted"/>
<accession>A0ABP0GB77</accession>
<dbReference type="Gene3D" id="2.120.10.80">
    <property type="entry name" value="Kelch-type beta propeller"/>
    <property type="match status" value="1"/>
</dbReference>
<dbReference type="InterPro" id="IPR006652">
    <property type="entry name" value="Kelch_1"/>
</dbReference>
<dbReference type="PANTHER" id="PTHR45632:SF30">
    <property type="entry name" value="BTB DOMAIN-CONTAINING PROTEIN"/>
    <property type="match status" value="1"/>
</dbReference>
<evidence type="ECO:0000256" key="1">
    <source>
        <dbReference type="ARBA" id="ARBA00022441"/>
    </source>
</evidence>
<gene>
    <name evidence="4" type="ORF">CVLEPA_LOCUS21038</name>
</gene>
<evidence type="ECO:0000259" key="3">
    <source>
        <dbReference type="PROSITE" id="PS50097"/>
    </source>
</evidence>
<reference evidence="4 5" key="1">
    <citation type="submission" date="2024-02" db="EMBL/GenBank/DDBJ databases">
        <authorList>
            <person name="Daric V."/>
            <person name="Darras S."/>
        </authorList>
    </citation>
    <scope>NUCLEOTIDE SEQUENCE [LARGE SCALE GENOMIC DNA]</scope>
</reference>
<dbReference type="InterPro" id="IPR011333">
    <property type="entry name" value="SKP1/BTB/POZ_sf"/>
</dbReference>
<evidence type="ECO:0000313" key="5">
    <source>
        <dbReference type="Proteomes" id="UP001642483"/>
    </source>
</evidence>
<keyword evidence="2" id="KW-0677">Repeat</keyword>
<dbReference type="SMART" id="SM00612">
    <property type="entry name" value="Kelch"/>
    <property type="match status" value="4"/>
</dbReference>
<dbReference type="Gene3D" id="3.30.710.10">
    <property type="entry name" value="Potassium Channel Kv1.1, Chain A"/>
    <property type="match status" value="1"/>
</dbReference>
<feature type="domain" description="BTB" evidence="3">
    <location>
        <begin position="32"/>
        <end position="100"/>
    </location>
</feature>
<comment type="caution">
    <text evidence="4">The sequence shown here is derived from an EMBL/GenBank/DDBJ whole genome shotgun (WGS) entry which is preliminary data.</text>
</comment>
<dbReference type="SMART" id="SM00875">
    <property type="entry name" value="BACK"/>
    <property type="match status" value="1"/>
</dbReference>
<dbReference type="EMBL" id="CAWYQH010000108">
    <property type="protein sequence ID" value="CAK8689051.1"/>
    <property type="molecule type" value="Genomic_DNA"/>
</dbReference>
<evidence type="ECO:0000256" key="2">
    <source>
        <dbReference type="ARBA" id="ARBA00022737"/>
    </source>
</evidence>
<evidence type="ECO:0000313" key="4">
    <source>
        <dbReference type="EMBL" id="CAK8689051.1"/>
    </source>
</evidence>
<dbReference type="InterPro" id="IPR017096">
    <property type="entry name" value="BTB-kelch_protein"/>
</dbReference>
<name>A0ABP0GB77_CLALP</name>
<dbReference type="Pfam" id="PF07707">
    <property type="entry name" value="BACK"/>
    <property type="match status" value="1"/>
</dbReference>
<dbReference type="SUPFAM" id="SSF117281">
    <property type="entry name" value="Kelch motif"/>
    <property type="match status" value="2"/>
</dbReference>
<dbReference type="Pfam" id="PF24681">
    <property type="entry name" value="Kelch_KLHDC2_KLHL20_DRC7"/>
    <property type="match status" value="1"/>
</dbReference>
<dbReference type="Pfam" id="PF00651">
    <property type="entry name" value="BTB"/>
    <property type="match status" value="1"/>
</dbReference>
<keyword evidence="1" id="KW-0880">Kelch repeat</keyword>
<dbReference type="InterPro" id="IPR011705">
    <property type="entry name" value="BACK"/>
</dbReference>
<dbReference type="PANTHER" id="PTHR45632">
    <property type="entry name" value="LD33804P"/>
    <property type="match status" value="1"/>
</dbReference>
<dbReference type="PIRSF" id="PIRSF037037">
    <property type="entry name" value="Kelch-like_protein_gigaxonin"/>
    <property type="match status" value="1"/>
</dbReference>
<keyword evidence="5" id="KW-1185">Reference proteome</keyword>